<comment type="similarity">
    <text evidence="4">Belongs to the glucosamine/galactosamine-6-phosphate isomerase family. NagB subfamily.</text>
</comment>
<dbReference type="GO" id="GO:0005975">
    <property type="term" value="P:carbohydrate metabolic process"/>
    <property type="evidence" value="ECO:0007669"/>
    <property type="project" value="InterPro"/>
</dbReference>
<dbReference type="SUPFAM" id="SSF100950">
    <property type="entry name" value="NagB/RpiA/CoA transferase-like"/>
    <property type="match status" value="1"/>
</dbReference>
<feature type="active site" description="For ring-opening step" evidence="4">
    <location>
        <position position="135"/>
    </location>
</feature>
<reference evidence="6 7" key="1">
    <citation type="submission" date="2018-07" db="EMBL/GenBank/DDBJ databases">
        <title>Genome sequences of six Lactobacillus spp. isolated from bumble bee guts.</title>
        <authorList>
            <person name="Motta E.V.S."/>
            <person name="Moran N.A."/>
        </authorList>
    </citation>
    <scope>NUCLEOTIDE SEQUENCE [LARGE SCALE GENOMIC DNA]</scope>
    <source>
        <strain evidence="6 7">BI-1.1</strain>
    </source>
</reference>
<feature type="active site" description="For ring-opening step" evidence="4">
    <location>
        <position position="128"/>
    </location>
</feature>
<dbReference type="GO" id="GO:0006043">
    <property type="term" value="P:glucosamine catabolic process"/>
    <property type="evidence" value="ECO:0007669"/>
    <property type="project" value="TreeGrafter"/>
</dbReference>
<dbReference type="GO" id="GO:0004342">
    <property type="term" value="F:glucosamine-6-phosphate deaminase activity"/>
    <property type="evidence" value="ECO:0007669"/>
    <property type="project" value="UniProtKB-UniRule"/>
</dbReference>
<proteinExistence type="inferred from homology"/>
<comment type="pathway">
    <text evidence="4">Amino-sugar metabolism; N-acetylneuraminate degradation; D-fructose 6-phosphate from N-acetylneuraminate: step 5/5.</text>
</comment>
<gene>
    <name evidence="4 6" type="primary">nagB</name>
    <name evidence="6" type="ORF">DS831_02700</name>
</gene>
<evidence type="ECO:0000313" key="7">
    <source>
        <dbReference type="Proteomes" id="UP000284109"/>
    </source>
</evidence>
<feature type="active site" description="Proton acceptor; for ring-opening step" evidence="4">
    <location>
        <position position="130"/>
    </location>
</feature>
<sequence length="234" mass="25855">MEIIKVKDQQSGSQKAFELIAQGLQNNAHVLGLATGSTPIKLYQEMVKSNLDFSQITSINLDEYIGLDADNPQSYHYFMNQNLFQFKKFKNSYVPNGVASDIDAEIKNYDQIIADNPIDIQILGIGQNGHIGFNEPKTPFDCTTHRVQLTQSTIEANARFFADKNDVPKEAISMGIASIMKSKHIILMAWGANKAEAIYQTVKGPISEDCPASILQNHPHATIIVDEAAASKLD</sequence>
<dbReference type="EC" id="3.5.99.6" evidence="4"/>
<dbReference type="InterPro" id="IPR018321">
    <property type="entry name" value="Glucosamine6P_isomerase_CS"/>
</dbReference>
<feature type="active site" description="Proton acceptor; for enolization step" evidence="4">
    <location>
        <position position="62"/>
    </location>
</feature>
<feature type="domain" description="Glucosamine/galactosamine-6-phosphate isomerase" evidence="5">
    <location>
        <begin position="19"/>
        <end position="218"/>
    </location>
</feature>
<protein>
    <recommendedName>
        <fullName evidence="4">Glucosamine-6-phosphate deaminase</fullName>
        <ecNumber evidence="4">3.5.99.6</ecNumber>
    </recommendedName>
    <alternativeName>
        <fullName evidence="4">GlcN6P deaminase</fullName>
        <shortName evidence="4">GNPDA</shortName>
    </alternativeName>
    <alternativeName>
        <fullName evidence="4">Glucosamine-6-phosphate isomerase</fullName>
    </alternativeName>
</protein>
<dbReference type="PANTHER" id="PTHR11280:SF5">
    <property type="entry name" value="GLUCOSAMINE-6-PHOSPHATE ISOMERASE"/>
    <property type="match status" value="1"/>
</dbReference>
<keyword evidence="3 4" id="KW-0119">Carbohydrate metabolism</keyword>
<organism evidence="6 7">
    <name type="scientific">Bombilactobacillus bombi</name>
    <dbReference type="NCBI Taxonomy" id="1303590"/>
    <lineage>
        <taxon>Bacteria</taxon>
        <taxon>Bacillati</taxon>
        <taxon>Bacillota</taxon>
        <taxon>Bacilli</taxon>
        <taxon>Lactobacillales</taxon>
        <taxon>Lactobacillaceae</taxon>
        <taxon>Bombilactobacillus</taxon>
    </lineage>
</organism>
<dbReference type="EMBL" id="QOCR01000001">
    <property type="protein sequence ID" value="RHW52254.1"/>
    <property type="molecule type" value="Genomic_DNA"/>
</dbReference>
<accession>A0A3R7CQP5</accession>
<dbReference type="FunFam" id="3.40.50.1360:FF:000003">
    <property type="entry name" value="Glucosamine-6-phosphate deaminase"/>
    <property type="match status" value="1"/>
</dbReference>
<dbReference type="GO" id="GO:0005737">
    <property type="term" value="C:cytoplasm"/>
    <property type="evidence" value="ECO:0007669"/>
    <property type="project" value="TreeGrafter"/>
</dbReference>
<comment type="caution">
    <text evidence="6">The sequence shown here is derived from an EMBL/GenBank/DDBJ whole genome shotgun (WGS) entry which is preliminary data.</text>
</comment>
<dbReference type="InterPro" id="IPR037171">
    <property type="entry name" value="NagB/RpiA_transferase-like"/>
</dbReference>
<evidence type="ECO:0000256" key="1">
    <source>
        <dbReference type="ARBA" id="ARBA00000644"/>
    </source>
</evidence>
<dbReference type="NCBIfam" id="TIGR00502">
    <property type="entry name" value="nagB"/>
    <property type="match status" value="1"/>
</dbReference>
<dbReference type="Proteomes" id="UP000284109">
    <property type="component" value="Unassembled WGS sequence"/>
</dbReference>
<dbReference type="InterPro" id="IPR006148">
    <property type="entry name" value="Glc/Gal-6P_isomerase"/>
</dbReference>
<dbReference type="GO" id="GO:0006046">
    <property type="term" value="P:N-acetylglucosamine catabolic process"/>
    <property type="evidence" value="ECO:0007669"/>
    <property type="project" value="UniProtKB-UniRule"/>
</dbReference>
<dbReference type="Gene3D" id="3.40.50.1360">
    <property type="match status" value="1"/>
</dbReference>
<dbReference type="PANTHER" id="PTHR11280">
    <property type="entry name" value="GLUCOSAMINE-6-PHOSPHATE ISOMERASE"/>
    <property type="match status" value="1"/>
</dbReference>
<dbReference type="PROSITE" id="PS01161">
    <property type="entry name" value="GLC_GALNAC_ISOMERASE"/>
    <property type="match status" value="1"/>
</dbReference>
<evidence type="ECO:0000256" key="2">
    <source>
        <dbReference type="ARBA" id="ARBA00022801"/>
    </source>
</evidence>
<dbReference type="OrthoDB" id="9791139at2"/>
<name>A0A3R7CQP5_9LACO</name>
<dbReference type="GO" id="GO:0042802">
    <property type="term" value="F:identical protein binding"/>
    <property type="evidence" value="ECO:0007669"/>
    <property type="project" value="TreeGrafter"/>
</dbReference>
<evidence type="ECO:0000259" key="5">
    <source>
        <dbReference type="Pfam" id="PF01182"/>
    </source>
</evidence>
<comment type="catalytic activity">
    <reaction evidence="1 4">
        <text>alpha-D-glucosamine 6-phosphate + H2O = beta-D-fructose 6-phosphate + NH4(+)</text>
        <dbReference type="Rhea" id="RHEA:12172"/>
        <dbReference type="ChEBI" id="CHEBI:15377"/>
        <dbReference type="ChEBI" id="CHEBI:28938"/>
        <dbReference type="ChEBI" id="CHEBI:57634"/>
        <dbReference type="ChEBI" id="CHEBI:75989"/>
        <dbReference type="EC" id="3.5.99.6"/>
    </reaction>
</comment>
<evidence type="ECO:0000313" key="6">
    <source>
        <dbReference type="EMBL" id="RHW52254.1"/>
    </source>
</evidence>
<comment type="caution">
    <text evidence="4">Lacks conserved residue(s) required for the propagation of feature annotation.</text>
</comment>
<evidence type="ECO:0000256" key="3">
    <source>
        <dbReference type="ARBA" id="ARBA00023277"/>
    </source>
</evidence>
<dbReference type="CDD" id="cd01399">
    <property type="entry name" value="GlcN6P_deaminase"/>
    <property type="match status" value="1"/>
</dbReference>
<evidence type="ECO:0000256" key="4">
    <source>
        <dbReference type="HAMAP-Rule" id="MF_01241"/>
    </source>
</evidence>
<keyword evidence="7" id="KW-1185">Reference proteome</keyword>
<dbReference type="RefSeq" id="WP_118900121.1">
    <property type="nucleotide sequence ID" value="NZ_JBHLWZ010000020.1"/>
</dbReference>
<dbReference type="GO" id="GO:0019262">
    <property type="term" value="P:N-acetylneuraminate catabolic process"/>
    <property type="evidence" value="ECO:0007669"/>
    <property type="project" value="UniProtKB-UniRule"/>
</dbReference>
<dbReference type="UniPathway" id="UPA00629">
    <property type="reaction ID" value="UER00684"/>
</dbReference>
<keyword evidence="2 4" id="KW-0378">Hydrolase</keyword>
<dbReference type="HAMAP" id="MF_01241">
    <property type="entry name" value="GlcN6P_deamin"/>
    <property type="match status" value="1"/>
</dbReference>
<dbReference type="AlphaFoldDB" id="A0A3R7CQP5"/>
<dbReference type="InterPro" id="IPR004547">
    <property type="entry name" value="Glucosamine6P_isomerase"/>
</dbReference>
<dbReference type="Pfam" id="PF01182">
    <property type="entry name" value="Glucosamine_iso"/>
    <property type="match status" value="1"/>
</dbReference>
<comment type="function">
    <text evidence="4">Catalyzes the reversible isomerization-deamination of glucosamine 6-phosphate (GlcN6P) to form fructose 6-phosphate (Fru6P) and ammonium ion.</text>
</comment>